<feature type="domain" description="UDENN" evidence="1">
    <location>
        <begin position="1"/>
        <end position="376"/>
    </location>
</feature>
<dbReference type="AlphaFoldDB" id="A0A3R7PWU5"/>
<protein>
    <recommendedName>
        <fullName evidence="1">UDENN domain-containing protein</fullName>
    </recommendedName>
</protein>
<dbReference type="InterPro" id="IPR037516">
    <property type="entry name" value="Tripartite_DENN"/>
</dbReference>
<evidence type="ECO:0000313" key="2">
    <source>
        <dbReference type="EMBL" id="ROT79591.1"/>
    </source>
</evidence>
<evidence type="ECO:0000259" key="1">
    <source>
        <dbReference type="PROSITE" id="PS50211"/>
    </source>
</evidence>
<organism evidence="2 3">
    <name type="scientific">Penaeus vannamei</name>
    <name type="common">Whiteleg shrimp</name>
    <name type="synonym">Litopenaeus vannamei</name>
    <dbReference type="NCBI Taxonomy" id="6689"/>
    <lineage>
        <taxon>Eukaryota</taxon>
        <taxon>Metazoa</taxon>
        <taxon>Ecdysozoa</taxon>
        <taxon>Arthropoda</taxon>
        <taxon>Crustacea</taxon>
        <taxon>Multicrustacea</taxon>
        <taxon>Malacostraca</taxon>
        <taxon>Eumalacostraca</taxon>
        <taxon>Eucarida</taxon>
        <taxon>Decapoda</taxon>
        <taxon>Dendrobranchiata</taxon>
        <taxon>Penaeoidea</taxon>
        <taxon>Penaeidae</taxon>
        <taxon>Penaeus</taxon>
    </lineage>
</organism>
<dbReference type="PROSITE" id="PS50211">
    <property type="entry name" value="DENN"/>
    <property type="match status" value="1"/>
</dbReference>
<reference evidence="2 3" key="1">
    <citation type="submission" date="2018-04" db="EMBL/GenBank/DDBJ databases">
        <authorList>
            <person name="Zhang X."/>
            <person name="Yuan J."/>
            <person name="Li F."/>
            <person name="Xiang J."/>
        </authorList>
    </citation>
    <scope>NUCLEOTIDE SEQUENCE [LARGE SCALE GENOMIC DNA]</scope>
    <source>
        <tissue evidence="2">Muscle</tissue>
    </source>
</reference>
<gene>
    <name evidence="2" type="ORF">C7M84_001702</name>
</gene>
<reference evidence="2 3" key="2">
    <citation type="submission" date="2019-01" db="EMBL/GenBank/DDBJ databases">
        <title>The decoding of complex shrimp genome reveals the adaptation for benthos swimmer, frequently molting mechanism and breeding impact on genome.</title>
        <authorList>
            <person name="Sun Y."/>
            <person name="Gao Y."/>
            <person name="Yu Y."/>
        </authorList>
    </citation>
    <scope>NUCLEOTIDE SEQUENCE [LARGE SCALE GENOMIC DNA]</scope>
    <source>
        <tissue evidence="2">Muscle</tissue>
    </source>
</reference>
<name>A0A3R7PWU5_PENVA</name>
<proteinExistence type="predicted"/>
<sequence length="376" mass="40544">MSFPSLPEGILSAHKERAVSWSQHPNKEGVLNGMVPPVCTPPALSRLSSPSSFFSSPFSFLLSSSSLHPLLCLSACRPPTPFLSRPLLSSLSLSLPFPPTLVLFSLSLPPAHSSPSLSLSSPPPSPGSFPPSPFLSRLSPILSCLIWLFPFLSSLLPVIFRPLLSSPLLLQSFAILSRPSPFLSHPLQASFILSLLLPLNPVLSLPPALLPSSPSLFFLPPAPFLSSPVIFLAFSLPSPTRLLPLPLFSFLSRPSLPLQSTVIFTRSRPLLPFSLSAPFPSSPVSLPLSLLPSSPVYCHLHPAFSLPLPPFSLPLSPFSLPLQSTVIFTRPSPFLSRPFSLPLPFSLSPVYCHLHPAFSLPLPPSLARPISYVRGR</sequence>
<accession>A0A3R7PWU5</accession>
<dbReference type="EMBL" id="QCYY01001223">
    <property type="protein sequence ID" value="ROT79591.1"/>
    <property type="molecule type" value="Genomic_DNA"/>
</dbReference>
<comment type="caution">
    <text evidence="2">The sequence shown here is derived from an EMBL/GenBank/DDBJ whole genome shotgun (WGS) entry which is preliminary data.</text>
</comment>
<evidence type="ECO:0000313" key="3">
    <source>
        <dbReference type="Proteomes" id="UP000283509"/>
    </source>
</evidence>
<dbReference type="Proteomes" id="UP000283509">
    <property type="component" value="Unassembled WGS sequence"/>
</dbReference>
<keyword evidence="3" id="KW-1185">Reference proteome</keyword>